<gene>
    <name evidence="2" type="ORF">N8I77_008271</name>
</gene>
<evidence type="ECO:0000313" key="2">
    <source>
        <dbReference type="EMBL" id="KAK2605434.1"/>
    </source>
</evidence>
<name>A0AAD9SEM1_PHOAM</name>
<accession>A0AAD9SEM1</accession>
<proteinExistence type="predicted"/>
<feature type="region of interest" description="Disordered" evidence="1">
    <location>
        <begin position="77"/>
        <end position="107"/>
    </location>
</feature>
<comment type="caution">
    <text evidence="2">The sequence shown here is derived from an EMBL/GenBank/DDBJ whole genome shotgun (WGS) entry which is preliminary data.</text>
</comment>
<organism evidence="2 3">
    <name type="scientific">Phomopsis amygdali</name>
    <name type="common">Fusicoccum amygdali</name>
    <dbReference type="NCBI Taxonomy" id="1214568"/>
    <lineage>
        <taxon>Eukaryota</taxon>
        <taxon>Fungi</taxon>
        <taxon>Dikarya</taxon>
        <taxon>Ascomycota</taxon>
        <taxon>Pezizomycotina</taxon>
        <taxon>Sordariomycetes</taxon>
        <taxon>Sordariomycetidae</taxon>
        <taxon>Diaporthales</taxon>
        <taxon>Diaporthaceae</taxon>
        <taxon>Diaporthe</taxon>
    </lineage>
</organism>
<evidence type="ECO:0000256" key="1">
    <source>
        <dbReference type="SAM" id="MobiDB-lite"/>
    </source>
</evidence>
<dbReference type="EMBL" id="JAUJFL010000004">
    <property type="protein sequence ID" value="KAK2605434.1"/>
    <property type="molecule type" value="Genomic_DNA"/>
</dbReference>
<evidence type="ECO:0000313" key="3">
    <source>
        <dbReference type="Proteomes" id="UP001265746"/>
    </source>
</evidence>
<keyword evidence="3" id="KW-1185">Reference proteome</keyword>
<dbReference type="AlphaFoldDB" id="A0AAD9SEM1"/>
<dbReference type="Proteomes" id="UP001265746">
    <property type="component" value="Unassembled WGS sequence"/>
</dbReference>
<reference evidence="2" key="1">
    <citation type="submission" date="2023-06" db="EMBL/GenBank/DDBJ databases">
        <authorList>
            <person name="Noh H."/>
        </authorList>
    </citation>
    <scope>NUCLEOTIDE SEQUENCE</scope>
    <source>
        <strain evidence="2">DUCC20226</strain>
    </source>
</reference>
<sequence>MSLTKYLQCTKDFEATDSRDKLYALLGVASDVTPEVIVPDYEKPIKAVFLDLVRFLVTQRGSLDIISSPPGGCFGRHRQRIRAPSSKRTENSRPGYRIGECPKNYVR</sequence>
<protein>
    <submittedName>
        <fullName evidence="2">Uncharacterized protein</fullName>
    </submittedName>
</protein>